<name>A0A7S1B7Y1_9STRA</name>
<dbReference type="GO" id="GO:0045254">
    <property type="term" value="C:pyruvate dehydrogenase complex"/>
    <property type="evidence" value="ECO:0007669"/>
    <property type="project" value="InterPro"/>
</dbReference>
<comment type="cofactor">
    <cofactor evidence="4">
        <name>(R)-lipoate</name>
        <dbReference type="ChEBI" id="CHEBI:83088"/>
    </cofactor>
</comment>
<dbReference type="Pfam" id="PF00198">
    <property type="entry name" value="2-oxoacid_dh"/>
    <property type="match status" value="1"/>
</dbReference>
<evidence type="ECO:0000259" key="5">
    <source>
        <dbReference type="PROSITE" id="PS50968"/>
    </source>
</evidence>
<evidence type="ECO:0000313" key="7">
    <source>
        <dbReference type="EMBL" id="CAD8876596.1"/>
    </source>
</evidence>
<dbReference type="Gene3D" id="3.30.559.10">
    <property type="entry name" value="Chloramphenicol acetyltransferase-like domain"/>
    <property type="match status" value="1"/>
</dbReference>
<dbReference type="Gene3D" id="4.10.320.10">
    <property type="entry name" value="E3-binding domain"/>
    <property type="match status" value="1"/>
</dbReference>
<dbReference type="PROSITE" id="PS51826">
    <property type="entry name" value="PSBD"/>
    <property type="match status" value="1"/>
</dbReference>
<evidence type="ECO:0000256" key="2">
    <source>
        <dbReference type="ARBA" id="ARBA00022823"/>
    </source>
</evidence>
<dbReference type="GO" id="GO:0004742">
    <property type="term" value="F:dihydrolipoyllysine-residue acetyltransferase activity"/>
    <property type="evidence" value="ECO:0007669"/>
    <property type="project" value="TreeGrafter"/>
</dbReference>
<dbReference type="AlphaFoldDB" id="A0A7S1B7Y1"/>
<dbReference type="InterPro" id="IPR045257">
    <property type="entry name" value="E2/Pdx1"/>
</dbReference>
<feature type="domain" description="Peripheral subunit-binding (PSBD)" evidence="6">
    <location>
        <begin position="125"/>
        <end position="162"/>
    </location>
</feature>
<dbReference type="InterPro" id="IPR004167">
    <property type="entry name" value="PSBD"/>
</dbReference>
<dbReference type="InterPro" id="IPR036625">
    <property type="entry name" value="E3-bd_dom_sf"/>
</dbReference>
<dbReference type="Pfam" id="PF00364">
    <property type="entry name" value="Biotin_lipoyl"/>
    <property type="match status" value="1"/>
</dbReference>
<dbReference type="PROSITE" id="PS00189">
    <property type="entry name" value="LIPOYL"/>
    <property type="match status" value="1"/>
</dbReference>
<comment type="similarity">
    <text evidence="1 4">Belongs to the 2-oxoacid dehydrogenase family.</text>
</comment>
<evidence type="ECO:0000256" key="4">
    <source>
        <dbReference type="RuleBase" id="RU003423"/>
    </source>
</evidence>
<dbReference type="Gene3D" id="2.40.50.100">
    <property type="match status" value="1"/>
</dbReference>
<dbReference type="InterPro" id="IPR001078">
    <property type="entry name" value="2-oxoacid_DH_actylTfrase"/>
</dbReference>
<dbReference type="SUPFAM" id="SSF51230">
    <property type="entry name" value="Single hybrid motif"/>
    <property type="match status" value="1"/>
</dbReference>
<organism evidence="7">
    <name type="scientific">Corethron hystrix</name>
    <dbReference type="NCBI Taxonomy" id="216773"/>
    <lineage>
        <taxon>Eukaryota</taxon>
        <taxon>Sar</taxon>
        <taxon>Stramenopiles</taxon>
        <taxon>Ochrophyta</taxon>
        <taxon>Bacillariophyta</taxon>
        <taxon>Coscinodiscophyceae</taxon>
        <taxon>Corethrophycidae</taxon>
        <taxon>Corethrales</taxon>
        <taxon>Corethraceae</taxon>
        <taxon>Corethron</taxon>
    </lineage>
</organism>
<keyword evidence="2 4" id="KW-0450">Lipoyl</keyword>
<dbReference type="EC" id="2.3.1.-" evidence="4"/>
<evidence type="ECO:0000259" key="6">
    <source>
        <dbReference type="PROSITE" id="PS51826"/>
    </source>
</evidence>
<dbReference type="PANTHER" id="PTHR23151:SF90">
    <property type="entry name" value="DIHYDROLIPOYLLYSINE-RESIDUE ACETYLTRANSFERASE COMPONENT OF PYRUVATE DEHYDROGENASE COMPLEX, MITOCHONDRIAL-RELATED"/>
    <property type="match status" value="1"/>
</dbReference>
<sequence length="427" mass="44322">MESGQISSWDKDEGDEFVAGDVLCQIETDKATVDFEAQDDGVIAKILVPAGPDTIACGEPILVTVEEAGNLGAFRDFSVEGAVGGSAPPPAPAAEPVAPPPTGLAELPATTSVPISEVSKGERIFASPLAKKLAAESSVDIATVHGTGPGGRVLAADILEYVPPIAVTTAAATAMEAGSPVTAPVVLPSVLGDGFTDYPLTAAATELAACLAHSKAVVPHYYLTVDVRLDAVLELRSQLNENLPEEEHITLNDFLVKSAASSMKVAPTANASWMDTAVRLYDDVHINVGIGQGDNLVAPVVKHANGTGLKGISDTMRSYEVKVAEGTLSAEDCAMGTFTIVNLGQYGIKSVAPIVNEPQACILGIGVAEDRVVPKISISDDDEKIYEYATVLTATLSCDHRVIDGAVGAQWLAAFRGLVEKPESLLL</sequence>
<dbReference type="InterPro" id="IPR003016">
    <property type="entry name" value="2-oxoA_DH_lipoyl-BS"/>
</dbReference>
<accession>A0A7S1B7Y1</accession>
<reference evidence="7" key="1">
    <citation type="submission" date="2021-01" db="EMBL/GenBank/DDBJ databases">
        <authorList>
            <person name="Corre E."/>
            <person name="Pelletier E."/>
            <person name="Niang G."/>
            <person name="Scheremetjew M."/>
            <person name="Finn R."/>
            <person name="Kale V."/>
            <person name="Holt S."/>
            <person name="Cochrane G."/>
            <person name="Meng A."/>
            <person name="Brown T."/>
            <person name="Cohen L."/>
        </authorList>
    </citation>
    <scope>NUCLEOTIDE SEQUENCE</scope>
    <source>
        <strain evidence="7">308</strain>
    </source>
</reference>
<dbReference type="InterPro" id="IPR023213">
    <property type="entry name" value="CAT-like_dom_sf"/>
</dbReference>
<dbReference type="PANTHER" id="PTHR23151">
    <property type="entry name" value="DIHYDROLIPOAMIDE ACETYL/SUCCINYL-TRANSFERASE-RELATED"/>
    <property type="match status" value="1"/>
</dbReference>
<proteinExistence type="inferred from homology"/>
<dbReference type="PROSITE" id="PS50968">
    <property type="entry name" value="BIOTINYL_LIPOYL"/>
    <property type="match status" value="1"/>
</dbReference>
<dbReference type="Pfam" id="PF02817">
    <property type="entry name" value="E3_binding"/>
    <property type="match status" value="1"/>
</dbReference>
<dbReference type="InterPro" id="IPR011053">
    <property type="entry name" value="Single_hybrid_motif"/>
</dbReference>
<keyword evidence="4" id="KW-0808">Transferase</keyword>
<evidence type="ECO:0000256" key="3">
    <source>
        <dbReference type="ARBA" id="ARBA00022946"/>
    </source>
</evidence>
<dbReference type="SUPFAM" id="SSF47005">
    <property type="entry name" value="Peripheral subunit-binding domain of 2-oxo acid dehydrogenase complex"/>
    <property type="match status" value="1"/>
</dbReference>
<feature type="domain" description="Lipoyl-binding" evidence="5">
    <location>
        <begin position="1"/>
        <end position="66"/>
    </location>
</feature>
<dbReference type="CDD" id="cd06849">
    <property type="entry name" value="lipoyl_domain"/>
    <property type="match status" value="1"/>
</dbReference>
<dbReference type="SUPFAM" id="SSF52777">
    <property type="entry name" value="CoA-dependent acyltransferases"/>
    <property type="match status" value="1"/>
</dbReference>
<dbReference type="GO" id="GO:0006086">
    <property type="term" value="P:pyruvate decarboxylation to acetyl-CoA"/>
    <property type="evidence" value="ECO:0007669"/>
    <property type="project" value="InterPro"/>
</dbReference>
<dbReference type="InterPro" id="IPR000089">
    <property type="entry name" value="Biotin_lipoyl"/>
</dbReference>
<dbReference type="EMBL" id="HBFR01005368">
    <property type="protein sequence ID" value="CAD8876596.1"/>
    <property type="molecule type" value="Transcribed_RNA"/>
</dbReference>
<protein>
    <recommendedName>
        <fullName evidence="4">Dihydrolipoamide acetyltransferase component of pyruvate dehydrogenase complex</fullName>
        <ecNumber evidence="4">2.3.1.-</ecNumber>
    </recommendedName>
</protein>
<keyword evidence="3" id="KW-0809">Transit peptide</keyword>
<keyword evidence="4" id="KW-0012">Acyltransferase</keyword>
<gene>
    <name evidence="7" type="ORF">CHYS00102_LOCUS3774</name>
</gene>
<evidence type="ECO:0000256" key="1">
    <source>
        <dbReference type="ARBA" id="ARBA00007317"/>
    </source>
</evidence>